<sequence>MANPGEDVPFGARRRREHRRTHGGAGFAIWGAGTHATSSSRPRQRPMAAAPLARVAVGAVVVVVPRMLAGPIMLAVVARASPRRIASMERRADQDPARARRRWSPPRLATPPHARGASLHRTVRRRAALPLHEPRLAVASPPLSLSRGAGEIGGKMI</sequence>
<proteinExistence type="predicted"/>
<comment type="caution">
    <text evidence="3">The sequence shown here is derived from an EMBL/GenBank/DDBJ whole genome shotgun (WGS) entry which is preliminary data.</text>
</comment>
<evidence type="ECO:0000313" key="3">
    <source>
        <dbReference type="EMBL" id="TVU51762.1"/>
    </source>
</evidence>
<organism evidence="3 4">
    <name type="scientific">Eragrostis curvula</name>
    <name type="common">weeping love grass</name>
    <dbReference type="NCBI Taxonomy" id="38414"/>
    <lineage>
        <taxon>Eukaryota</taxon>
        <taxon>Viridiplantae</taxon>
        <taxon>Streptophyta</taxon>
        <taxon>Embryophyta</taxon>
        <taxon>Tracheophyta</taxon>
        <taxon>Spermatophyta</taxon>
        <taxon>Magnoliopsida</taxon>
        <taxon>Liliopsida</taxon>
        <taxon>Poales</taxon>
        <taxon>Poaceae</taxon>
        <taxon>PACMAD clade</taxon>
        <taxon>Chloridoideae</taxon>
        <taxon>Eragrostideae</taxon>
        <taxon>Eragrostidinae</taxon>
        <taxon>Eragrostis</taxon>
    </lineage>
</organism>
<evidence type="ECO:0000256" key="1">
    <source>
        <dbReference type="SAM" id="MobiDB-lite"/>
    </source>
</evidence>
<name>A0A5J9WSM5_9POAL</name>
<gene>
    <name evidence="3" type="ORF">EJB05_03206</name>
</gene>
<reference evidence="3 4" key="1">
    <citation type="journal article" date="2019" name="Sci. Rep.">
        <title>A high-quality genome of Eragrostis curvula grass provides insights into Poaceae evolution and supports new strategies to enhance forage quality.</title>
        <authorList>
            <person name="Carballo J."/>
            <person name="Santos B.A.C.M."/>
            <person name="Zappacosta D."/>
            <person name="Garbus I."/>
            <person name="Selva J.P."/>
            <person name="Gallo C.A."/>
            <person name="Diaz A."/>
            <person name="Albertini E."/>
            <person name="Caccamo M."/>
            <person name="Echenique V."/>
        </authorList>
    </citation>
    <scope>NUCLEOTIDE SEQUENCE [LARGE SCALE GENOMIC DNA]</scope>
    <source>
        <strain evidence="4">cv. Victoria</strain>
        <tissue evidence="3">Leaf</tissue>
    </source>
</reference>
<dbReference type="Proteomes" id="UP000324897">
    <property type="component" value="Chromosome 6"/>
</dbReference>
<dbReference type="AlphaFoldDB" id="A0A5J9WSM5"/>
<dbReference type="Gramene" id="TVU51762">
    <property type="protein sequence ID" value="TVU51762"/>
    <property type="gene ID" value="EJB05_03206"/>
</dbReference>
<feature type="compositionally biased region" description="Basic and acidic residues" evidence="1">
    <location>
        <begin position="88"/>
        <end position="98"/>
    </location>
</feature>
<feature type="transmembrane region" description="Helical" evidence="2">
    <location>
        <begin position="55"/>
        <end position="78"/>
    </location>
</feature>
<evidence type="ECO:0000313" key="4">
    <source>
        <dbReference type="Proteomes" id="UP000324897"/>
    </source>
</evidence>
<dbReference type="EMBL" id="RWGY01000002">
    <property type="protein sequence ID" value="TVU51762.1"/>
    <property type="molecule type" value="Genomic_DNA"/>
</dbReference>
<keyword evidence="2" id="KW-0812">Transmembrane</keyword>
<keyword evidence="2" id="KW-0472">Membrane</keyword>
<protein>
    <submittedName>
        <fullName evidence="3">Uncharacterized protein</fullName>
    </submittedName>
</protein>
<evidence type="ECO:0000256" key="2">
    <source>
        <dbReference type="SAM" id="Phobius"/>
    </source>
</evidence>
<feature type="compositionally biased region" description="Basic residues" evidence="1">
    <location>
        <begin position="12"/>
        <end position="22"/>
    </location>
</feature>
<feature type="region of interest" description="Disordered" evidence="1">
    <location>
        <begin position="1"/>
        <end position="45"/>
    </location>
</feature>
<feature type="region of interest" description="Disordered" evidence="1">
    <location>
        <begin position="88"/>
        <end position="121"/>
    </location>
</feature>
<keyword evidence="4" id="KW-1185">Reference proteome</keyword>
<keyword evidence="2" id="KW-1133">Transmembrane helix</keyword>
<accession>A0A5J9WSM5</accession>